<comment type="caution">
    <text evidence="3">The sequence shown here is derived from an EMBL/GenBank/DDBJ whole genome shotgun (WGS) entry which is preliminary data.</text>
</comment>
<organism evidence="3 4">
    <name type="scientific">Enhygromyxa salina</name>
    <dbReference type="NCBI Taxonomy" id="215803"/>
    <lineage>
        <taxon>Bacteria</taxon>
        <taxon>Pseudomonadati</taxon>
        <taxon>Myxococcota</taxon>
        <taxon>Polyangia</taxon>
        <taxon>Nannocystales</taxon>
        <taxon>Nannocystaceae</taxon>
        <taxon>Enhygromyxa</taxon>
    </lineage>
</organism>
<evidence type="ECO:0000313" key="3">
    <source>
        <dbReference type="EMBL" id="PRQ02026.1"/>
    </source>
</evidence>
<sequence>MRAALGGECNQVLGPSISVPDLPQGRLPPYSRASFAMTKPTKRTALATLTVKRLGGLCDAFELDRTGLTLKDDLIGVLACSKRANFAEVLDTLGRKELKSICQAHELDDSGKDRAKIAARILGNEPAAPSTPPPAASKKTVKVVAEKPGTKKANGKKAKSSESTGSLGFEDKLWAAADLLRNNMMSDTILAAIAHDLVAAIRRSVTIDWTQKEAVRADMRRKVRRLLRKHGYPPDKQELAVLTVIEQAERVAKDWARAA</sequence>
<accession>A0A2S9YAI4</accession>
<evidence type="ECO:0000313" key="4">
    <source>
        <dbReference type="Proteomes" id="UP000238823"/>
    </source>
</evidence>
<dbReference type="AlphaFoldDB" id="A0A2S9YAI4"/>
<dbReference type="Proteomes" id="UP000238823">
    <property type="component" value="Unassembled WGS sequence"/>
</dbReference>
<dbReference type="EMBL" id="PVNL01000114">
    <property type="protein sequence ID" value="PRQ02026.1"/>
    <property type="molecule type" value="Genomic_DNA"/>
</dbReference>
<protein>
    <recommendedName>
        <fullName evidence="2">Type I restriction enzyme HindI endonuclease subunit-like C-terminal domain-containing protein</fullName>
    </recommendedName>
</protein>
<dbReference type="Pfam" id="PF11867">
    <property type="entry name" value="T1RH-like_C"/>
    <property type="match status" value="1"/>
</dbReference>
<proteinExistence type="predicted"/>
<gene>
    <name evidence="3" type="ORF">ENSA7_55990</name>
</gene>
<feature type="domain" description="Type I restriction enzyme HindI endonuclease subunit-like C-terminal" evidence="2">
    <location>
        <begin position="183"/>
        <end position="253"/>
    </location>
</feature>
<evidence type="ECO:0000256" key="1">
    <source>
        <dbReference type="SAM" id="MobiDB-lite"/>
    </source>
</evidence>
<name>A0A2S9YAI4_9BACT</name>
<dbReference type="RefSeq" id="WP_106092480.1">
    <property type="nucleotide sequence ID" value="NZ_PVNL01000114.1"/>
</dbReference>
<feature type="region of interest" description="Disordered" evidence="1">
    <location>
        <begin position="124"/>
        <end position="165"/>
    </location>
</feature>
<evidence type="ECO:0000259" key="2">
    <source>
        <dbReference type="Pfam" id="PF11867"/>
    </source>
</evidence>
<dbReference type="InterPro" id="IPR021810">
    <property type="entry name" value="T1RH-like_C"/>
</dbReference>
<reference evidence="3 4" key="1">
    <citation type="submission" date="2018-03" db="EMBL/GenBank/DDBJ databases">
        <title>Draft Genome Sequences of the Obligatory Marine Myxobacteria Enhygromyxa salina SWB007.</title>
        <authorList>
            <person name="Poehlein A."/>
            <person name="Moghaddam J.A."/>
            <person name="Harms H."/>
            <person name="Alanjari M."/>
            <person name="Koenig G.M."/>
            <person name="Daniel R."/>
            <person name="Schaeberle T.F."/>
        </authorList>
    </citation>
    <scope>NUCLEOTIDE SEQUENCE [LARGE SCALE GENOMIC DNA]</scope>
    <source>
        <strain evidence="3 4">SWB007</strain>
    </source>
</reference>
<dbReference type="OrthoDB" id="9758243at2"/>